<organism evidence="1 2">
    <name type="scientific">Amycolatopsis albispora</name>
    <dbReference type="NCBI Taxonomy" id="1804986"/>
    <lineage>
        <taxon>Bacteria</taxon>
        <taxon>Bacillati</taxon>
        <taxon>Actinomycetota</taxon>
        <taxon>Actinomycetes</taxon>
        <taxon>Pseudonocardiales</taxon>
        <taxon>Pseudonocardiaceae</taxon>
        <taxon>Amycolatopsis</taxon>
    </lineage>
</organism>
<dbReference type="EMBL" id="CP015163">
    <property type="protein sequence ID" value="AXB46990.1"/>
    <property type="molecule type" value="Genomic_DNA"/>
</dbReference>
<protein>
    <submittedName>
        <fullName evidence="1">Uncharacterized protein</fullName>
    </submittedName>
</protein>
<reference evidence="1 2" key="1">
    <citation type="submission" date="2016-04" db="EMBL/GenBank/DDBJ databases">
        <title>Complete genome sequence and analysis of deep-sea sediment isolate, Amycolatopsis sp. WP1.</title>
        <authorList>
            <person name="Wang H."/>
            <person name="Chen S."/>
            <person name="Wu Q."/>
        </authorList>
    </citation>
    <scope>NUCLEOTIDE SEQUENCE [LARGE SCALE GENOMIC DNA]</scope>
    <source>
        <strain evidence="1 2">WP1</strain>
    </source>
</reference>
<dbReference type="AlphaFoldDB" id="A0A344LG16"/>
<dbReference type="Proteomes" id="UP000250434">
    <property type="component" value="Chromosome"/>
</dbReference>
<sequence length="113" mass="13150">MPDDFPTQRLKAAARRAEEEIEAFARRPVEEPSRGPSEVYSVRLPVERIEELRALADRRGVAPTALIRNWVLAQLDAAYAGSARTRQWERELRETTDKLRELLDERPWVPVRE</sequence>
<name>A0A344LG16_9PSEU</name>
<gene>
    <name evidence="1" type="ORF">A4R43_34850</name>
</gene>
<accession>A0A344LG16</accession>
<evidence type="ECO:0000313" key="1">
    <source>
        <dbReference type="EMBL" id="AXB46990.1"/>
    </source>
</evidence>
<evidence type="ECO:0000313" key="2">
    <source>
        <dbReference type="Proteomes" id="UP000250434"/>
    </source>
</evidence>
<dbReference type="RefSeq" id="WP_113696048.1">
    <property type="nucleotide sequence ID" value="NZ_CP015163.1"/>
</dbReference>
<dbReference type="OrthoDB" id="3629755at2"/>
<keyword evidence="2" id="KW-1185">Reference proteome</keyword>
<proteinExistence type="predicted"/>
<dbReference type="KEGG" id="aab:A4R43_34850"/>